<keyword evidence="2 5" id="KW-0436">Ligase</keyword>
<dbReference type="PANTHER" id="PTHR43201:SF5">
    <property type="entry name" value="MEDIUM-CHAIN ACYL-COA LIGASE ACSF2, MITOCHONDRIAL"/>
    <property type="match status" value="1"/>
</dbReference>
<evidence type="ECO:0000256" key="2">
    <source>
        <dbReference type="ARBA" id="ARBA00022598"/>
    </source>
</evidence>
<accession>A0AAD7AJD6</accession>
<evidence type="ECO:0000313" key="5">
    <source>
        <dbReference type="EMBL" id="KAJ7360791.1"/>
    </source>
</evidence>
<keyword evidence="3" id="KW-0812">Transmembrane</keyword>
<comment type="similarity">
    <text evidence="1">Belongs to the ATP-dependent AMP-binding enzyme family.</text>
</comment>
<reference evidence="5" key="1">
    <citation type="submission" date="2023-03" db="EMBL/GenBank/DDBJ databases">
        <title>Massive genome expansion in bonnet fungi (Mycena s.s.) driven by repeated elements and novel gene families across ecological guilds.</title>
        <authorList>
            <consortium name="Lawrence Berkeley National Laboratory"/>
            <person name="Harder C.B."/>
            <person name="Miyauchi S."/>
            <person name="Viragh M."/>
            <person name="Kuo A."/>
            <person name="Thoen E."/>
            <person name="Andreopoulos B."/>
            <person name="Lu D."/>
            <person name="Skrede I."/>
            <person name="Drula E."/>
            <person name="Henrissat B."/>
            <person name="Morin E."/>
            <person name="Kohler A."/>
            <person name="Barry K."/>
            <person name="LaButti K."/>
            <person name="Morin E."/>
            <person name="Salamov A."/>
            <person name="Lipzen A."/>
            <person name="Mereny Z."/>
            <person name="Hegedus B."/>
            <person name="Baldrian P."/>
            <person name="Stursova M."/>
            <person name="Weitz H."/>
            <person name="Taylor A."/>
            <person name="Grigoriev I.V."/>
            <person name="Nagy L.G."/>
            <person name="Martin F."/>
            <person name="Kauserud H."/>
        </authorList>
    </citation>
    <scope>NUCLEOTIDE SEQUENCE</scope>
    <source>
        <strain evidence="5">CBHHK002</strain>
    </source>
</reference>
<dbReference type="Proteomes" id="UP001218218">
    <property type="component" value="Unassembled WGS sequence"/>
</dbReference>
<dbReference type="EMBL" id="JARIHO010000005">
    <property type="protein sequence ID" value="KAJ7360791.1"/>
    <property type="molecule type" value="Genomic_DNA"/>
</dbReference>
<dbReference type="InterPro" id="IPR000873">
    <property type="entry name" value="AMP-dep_synth/lig_dom"/>
</dbReference>
<protein>
    <submittedName>
        <fullName evidence="5">Amp-CoA ligase</fullName>
    </submittedName>
</protein>
<proteinExistence type="inferred from homology"/>
<evidence type="ECO:0000256" key="3">
    <source>
        <dbReference type="SAM" id="Phobius"/>
    </source>
</evidence>
<dbReference type="PANTHER" id="PTHR43201">
    <property type="entry name" value="ACYL-COA SYNTHETASE"/>
    <property type="match status" value="1"/>
</dbReference>
<comment type="caution">
    <text evidence="5">The sequence shown here is derived from an EMBL/GenBank/DDBJ whole genome shotgun (WGS) entry which is preliminary data.</text>
</comment>
<gene>
    <name evidence="5" type="ORF">DFH08DRAFT_684658</name>
</gene>
<evidence type="ECO:0000259" key="4">
    <source>
        <dbReference type="Pfam" id="PF00501"/>
    </source>
</evidence>
<feature type="transmembrane region" description="Helical" evidence="3">
    <location>
        <begin position="38"/>
        <end position="62"/>
    </location>
</feature>
<keyword evidence="3" id="KW-1133">Transmembrane helix</keyword>
<dbReference type="InterPro" id="IPR042099">
    <property type="entry name" value="ANL_N_sf"/>
</dbReference>
<organism evidence="5 6">
    <name type="scientific">Mycena albidolilacea</name>
    <dbReference type="NCBI Taxonomy" id="1033008"/>
    <lineage>
        <taxon>Eukaryota</taxon>
        <taxon>Fungi</taxon>
        <taxon>Dikarya</taxon>
        <taxon>Basidiomycota</taxon>
        <taxon>Agaricomycotina</taxon>
        <taxon>Agaricomycetes</taxon>
        <taxon>Agaricomycetidae</taxon>
        <taxon>Agaricales</taxon>
        <taxon>Marasmiineae</taxon>
        <taxon>Mycenaceae</taxon>
        <taxon>Mycena</taxon>
    </lineage>
</organism>
<evidence type="ECO:0000256" key="1">
    <source>
        <dbReference type="ARBA" id="ARBA00006432"/>
    </source>
</evidence>
<dbReference type="SUPFAM" id="SSF56801">
    <property type="entry name" value="Acetyl-CoA synthetase-like"/>
    <property type="match status" value="1"/>
</dbReference>
<dbReference type="Pfam" id="PF00501">
    <property type="entry name" value="AMP-binding"/>
    <property type="match status" value="1"/>
</dbReference>
<keyword evidence="6" id="KW-1185">Reference proteome</keyword>
<dbReference type="AlphaFoldDB" id="A0AAD7AJD6"/>
<dbReference type="GO" id="GO:0006631">
    <property type="term" value="P:fatty acid metabolic process"/>
    <property type="evidence" value="ECO:0007669"/>
    <property type="project" value="TreeGrafter"/>
</dbReference>
<dbReference type="Gene3D" id="3.40.50.12780">
    <property type="entry name" value="N-terminal domain of ligase-like"/>
    <property type="match status" value="1"/>
</dbReference>
<sequence length="191" mass="21116">MKITVLRIRHITEISHFEYAQAEHRVAHLRPQRRGPSVAIVALTDVLIYQTIIAGCIIAGLVPFPISHRNSAAAIINLLSNTNSHHLLTTKGSLGRLVETLSTDVPDGELSIEEIPLLGQIYPHLGHETTEDTFVPYPDPEEKIGLDEVALYLHSSGCTGFPKHIPETHRNLIHQAAMGPYTWCIVLISKS</sequence>
<keyword evidence="3" id="KW-0472">Membrane</keyword>
<dbReference type="GO" id="GO:0031956">
    <property type="term" value="F:medium-chain fatty acid-CoA ligase activity"/>
    <property type="evidence" value="ECO:0007669"/>
    <property type="project" value="TreeGrafter"/>
</dbReference>
<name>A0AAD7AJD6_9AGAR</name>
<feature type="domain" description="AMP-dependent synthetase/ligase" evidence="4">
    <location>
        <begin position="33"/>
        <end position="178"/>
    </location>
</feature>
<evidence type="ECO:0000313" key="6">
    <source>
        <dbReference type="Proteomes" id="UP001218218"/>
    </source>
</evidence>